<dbReference type="PANTHER" id="PTHR39598:SF1">
    <property type="entry name" value="AUSTINOID BIOSYNTHESIS CLUSTERS PROTEIN F-RELATED"/>
    <property type="match status" value="1"/>
</dbReference>
<protein>
    <recommendedName>
        <fullName evidence="4">SnoaL-like domain-containing protein</fullName>
    </recommendedName>
</protein>
<sequence length="145" mass="16193">MPASAEIQTATLNRFIEGWKGWTPDGFLASWSHDCTQVTLPFSSGVPPHTRASVTKLFPQLMSILTNFQLIVHNVIHDPAQSKAVIYAITTADSPFGPYKNEQACFVWFDESGEYVTRIEEMFDGVFMQNFLPKLEAYIKGQGGS</sequence>
<dbReference type="OMA" id="KHISYGD"/>
<organism evidence="2 3">
    <name type="scientific">Arthroderma otae (strain ATCC MYA-4605 / CBS 113480)</name>
    <name type="common">Microsporum canis</name>
    <dbReference type="NCBI Taxonomy" id="554155"/>
    <lineage>
        <taxon>Eukaryota</taxon>
        <taxon>Fungi</taxon>
        <taxon>Dikarya</taxon>
        <taxon>Ascomycota</taxon>
        <taxon>Pezizomycotina</taxon>
        <taxon>Eurotiomycetes</taxon>
        <taxon>Eurotiomycetidae</taxon>
        <taxon>Onygenales</taxon>
        <taxon>Arthrodermataceae</taxon>
        <taxon>Microsporum</taxon>
    </lineage>
</organism>
<dbReference type="AlphaFoldDB" id="C5FVF0"/>
<dbReference type="VEuPathDB" id="FungiDB:MCYG_06703"/>
<dbReference type="Gene3D" id="3.10.450.50">
    <property type="match status" value="1"/>
</dbReference>
<dbReference type="HOGENOM" id="CLU_108113_0_0_1"/>
<reference evidence="3" key="1">
    <citation type="journal article" date="2012" name="MBio">
        <title>Comparative genome analysis of Trichophyton rubrum and related dermatophytes reveals candidate genes involved in infection.</title>
        <authorList>
            <person name="Martinez D.A."/>
            <person name="Oliver B.G."/>
            <person name="Graeser Y."/>
            <person name="Goldberg J.M."/>
            <person name="Li W."/>
            <person name="Martinez-Rossi N.M."/>
            <person name="Monod M."/>
            <person name="Shelest E."/>
            <person name="Barton R.C."/>
            <person name="Birch E."/>
            <person name="Brakhage A.A."/>
            <person name="Chen Z."/>
            <person name="Gurr S.J."/>
            <person name="Heiman D."/>
            <person name="Heitman J."/>
            <person name="Kosti I."/>
            <person name="Rossi A."/>
            <person name="Saif S."/>
            <person name="Samalova M."/>
            <person name="Saunders C.W."/>
            <person name="Shea T."/>
            <person name="Summerbell R.C."/>
            <person name="Xu J."/>
            <person name="Young S."/>
            <person name="Zeng Q."/>
            <person name="Birren B.W."/>
            <person name="Cuomo C.A."/>
            <person name="White T.C."/>
        </authorList>
    </citation>
    <scope>NUCLEOTIDE SEQUENCE [LARGE SCALE GENOMIC DNA]</scope>
    <source>
        <strain evidence="3">ATCC MYA-4605 / CBS 113480</strain>
    </source>
</reference>
<evidence type="ECO:0000313" key="3">
    <source>
        <dbReference type="Proteomes" id="UP000002035"/>
    </source>
</evidence>
<evidence type="ECO:0000256" key="1">
    <source>
        <dbReference type="ARBA" id="ARBA00005179"/>
    </source>
</evidence>
<dbReference type="GeneID" id="9227137"/>
<dbReference type="SUPFAM" id="SSF54427">
    <property type="entry name" value="NTF2-like"/>
    <property type="match status" value="1"/>
</dbReference>
<evidence type="ECO:0008006" key="4">
    <source>
        <dbReference type="Google" id="ProtNLM"/>
    </source>
</evidence>
<dbReference type="eggNOG" id="ENOG502SPRW">
    <property type="taxonomic scope" value="Eukaryota"/>
</dbReference>
<dbReference type="InterPro" id="IPR050977">
    <property type="entry name" value="Fungal_Meroterpenoid_Isomerase"/>
</dbReference>
<comment type="pathway">
    <text evidence="1">Secondary metabolite biosynthesis.</text>
</comment>
<proteinExistence type="predicted"/>
<dbReference type="InterPro" id="IPR032710">
    <property type="entry name" value="NTF2-like_dom_sf"/>
</dbReference>
<dbReference type="PANTHER" id="PTHR39598">
    <property type="entry name" value="AUSTINOL SYNTHESIS PROTEIN F-RELATED"/>
    <property type="match status" value="1"/>
</dbReference>
<dbReference type="Proteomes" id="UP000002035">
    <property type="component" value="Unassembled WGS sequence"/>
</dbReference>
<keyword evidence="3" id="KW-1185">Reference proteome</keyword>
<dbReference type="OrthoDB" id="3758478at2759"/>
<dbReference type="EMBL" id="DS995706">
    <property type="protein sequence ID" value="EEQ33884.1"/>
    <property type="molecule type" value="Genomic_DNA"/>
</dbReference>
<accession>C5FVF0</accession>
<name>C5FVF0_ARTOC</name>
<gene>
    <name evidence="2" type="ORF">MCYG_06703</name>
</gene>
<evidence type="ECO:0000313" key="2">
    <source>
        <dbReference type="EMBL" id="EEQ33884.1"/>
    </source>
</evidence>
<dbReference type="RefSeq" id="XP_002844739.1">
    <property type="nucleotide sequence ID" value="XM_002844693.1"/>
</dbReference>